<keyword evidence="3" id="KW-1185">Reference proteome</keyword>
<accession>A0ABV8RHG3</accession>
<dbReference type="EMBL" id="JBHSDH010000013">
    <property type="protein sequence ID" value="MFC4292710.1"/>
    <property type="molecule type" value="Genomic_DNA"/>
</dbReference>
<keyword evidence="1" id="KW-0812">Transmembrane</keyword>
<organism evidence="2 3">
    <name type="scientific">Sphingorhabdus arenilitoris</name>
    <dbReference type="NCBI Taxonomy" id="1490041"/>
    <lineage>
        <taxon>Bacteria</taxon>
        <taxon>Pseudomonadati</taxon>
        <taxon>Pseudomonadota</taxon>
        <taxon>Alphaproteobacteria</taxon>
        <taxon>Sphingomonadales</taxon>
        <taxon>Sphingomonadaceae</taxon>
        <taxon>Sphingorhabdus</taxon>
    </lineage>
</organism>
<reference evidence="3" key="1">
    <citation type="journal article" date="2019" name="Int. J. Syst. Evol. Microbiol.">
        <title>The Global Catalogue of Microorganisms (GCM) 10K type strain sequencing project: providing services to taxonomists for standard genome sequencing and annotation.</title>
        <authorList>
            <consortium name="The Broad Institute Genomics Platform"/>
            <consortium name="The Broad Institute Genome Sequencing Center for Infectious Disease"/>
            <person name="Wu L."/>
            <person name="Ma J."/>
        </authorList>
    </citation>
    <scope>NUCLEOTIDE SEQUENCE [LARGE SCALE GENOMIC DNA]</scope>
    <source>
        <strain evidence="3">CECT 8531</strain>
    </source>
</reference>
<dbReference type="Proteomes" id="UP001595887">
    <property type="component" value="Unassembled WGS sequence"/>
</dbReference>
<feature type="transmembrane region" description="Helical" evidence="1">
    <location>
        <begin position="120"/>
        <end position="140"/>
    </location>
</feature>
<evidence type="ECO:0000313" key="2">
    <source>
        <dbReference type="EMBL" id="MFC4292710.1"/>
    </source>
</evidence>
<name>A0ABV8RHG3_9SPHN</name>
<gene>
    <name evidence="2" type="ORF">ACFOWX_09825</name>
</gene>
<dbReference type="RefSeq" id="WP_381423621.1">
    <property type="nucleotide sequence ID" value="NZ_JBHSDH010000013.1"/>
</dbReference>
<sequence length="165" mass="18333">MKWADKLSWLSLEPIMSIFGLSNTRISRTAYWMTLLACIMLQAVILFGAGVSAIIGPSQVAVVGMTAIIIFGLAFHIVMMLRCRDIGWPILLPWVSLAVSLASLAAIFSIVRQDFWDSDWGIFGLFLWSQPSFAFVIGLMPSKAEFAVDDIFDRDAGRSNERPNL</sequence>
<proteinExistence type="predicted"/>
<feature type="transmembrane region" description="Helical" evidence="1">
    <location>
        <begin position="88"/>
        <end position="108"/>
    </location>
</feature>
<evidence type="ECO:0000256" key="1">
    <source>
        <dbReference type="SAM" id="Phobius"/>
    </source>
</evidence>
<keyword evidence="1" id="KW-0472">Membrane</keyword>
<keyword evidence="1" id="KW-1133">Transmembrane helix</keyword>
<comment type="caution">
    <text evidence="2">The sequence shown here is derived from an EMBL/GenBank/DDBJ whole genome shotgun (WGS) entry which is preliminary data.</text>
</comment>
<feature type="transmembrane region" description="Helical" evidence="1">
    <location>
        <begin position="61"/>
        <end position="81"/>
    </location>
</feature>
<protein>
    <recommendedName>
        <fullName evidence="4">DUF805 domain-containing protein</fullName>
    </recommendedName>
</protein>
<feature type="transmembrane region" description="Helical" evidence="1">
    <location>
        <begin position="30"/>
        <end position="55"/>
    </location>
</feature>
<evidence type="ECO:0000313" key="3">
    <source>
        <dbReference type="Proteomes" id="UP001595887"/>
    </source>
</evidence>
<evidence type="ECO:0008006" key="4">
    <source>
        <dbReference type="Google" id="ProtNLM"/>
    </source>
</evidence>